<evidence type="ECO:0000313" key="1">
    <source>
        <dbReference type="EMBL" id="PJE70121.1"/>
    </source>
</evidence>
<name>A0A2M8L7A5_9BACT</name>
<proteinExistence type="predicted"/>
<dbReference type="AlphaFoldDB" id="A0A2M8L7A5"/>
<accession>A0A2M8L7A5</accession>
<organism evidence="1 2">
    <name type="scientific">Candidatus Shapirobacteria bacterium CG10_big_fil_rev_8_21_14_0_10_48_15</name>
    <dbReference type="NCBI Taxonomy" id="1974484"/>
    <lineage>
        <taxon>Bacteria</taxon>
        <taxon>Candidatus Shapironibacteriota</taxon>
    </lineage>
</organism>
<sequence>MSISKSTASAWLSPVKLGEKAKRRLRKRRIIGSYNAQQTKKKKRKKLLQQYFVQEKIDFKSTKMDKKLYKMFAALLFWCEGAKTQAHIEFINSDPKMIKLFLTLLRNSFSLDEKKFRVLMHLHRYHNEKMQQDFWSQVTQIPLSQFAKTYWKPNTGKRKRINYPGCIRVNYYDVRVARQLSACYNVLAQSLRGVR</sequence>
<evidence type="ECO:0000313" key="2">
    <source>
        <dbReference type="Proteomes" id="UP000231579"/>
    </source>
</evidence>
<protein>
    <submittedName>
        <fullName evidence="1">Uncharacterized protein</fullName>
    </submittedName>
</protein>
<dbReference type="EMBL" id="PFEM01000021">
    <property type="protein sequence ID" value="PJE70121.1"/>
    <property type="molecule type" value="Genomic_DNA"/>
</dbReference>
<dbReference type="Proteomes" id="UP000231579">
    <property type="component" value="Unassembled WGS sequence"/>
</dbReference>
<gene>
    <name evidence="1" type="ORF">COU97_01475</name>
</gene>
<reference evidence="2" key="1">
    <citation type="submission" date="2017-09" db="EMBL/GenBank/DDBJ databases">
        <title>Depth-based differentiation of microbial function through sediment-hosted aquifers and enrichment of novel symbionts in the deep terrestrial subsurface.</title>
        <authorList>
            <person name="Probst A.J."/>
            <person name="Ladd B."/>
            <person name="Jarett J.K."/>
            <person name="Geller-Mcgrath D.E."/>
            <person name="Sieber C.M.K."/>
            <person name="Emerson J.B."/>
            <person name="Anantharaman K."/>
            <person name="Thomas B.C."/>
            <person name="Malmstrom R."/>
            <person name="Stieglmeier M."/>
            <person name="Klingl A."/>
            <person name="Woyke T."/>
            <person name="Ryan C.M."/>
            <person name="Banfield J.F."/>
        </authorList>
    </citation>
    <scope>NUCLEOTIDE SEQUENCE [LARGE SCALE GENOMIC DNA]</scope>
</reference>
<comment type="caution">
    <text evidence="1">The sequence shown here is derived from an EMBL/GenBank/DDBJ whole genome shotgun (WGS) entry which is preliminary data.</text>
</comment>